<gene>
    <name evidence="7" type="ORF">PPNO1_LOCUS6580</name>
</gene>
<keyword evidence="4" id="KW-0539">Nucleus</keyword>
<evidence type="ECO:0008006" key="9">
    <source>
        <dbReference type="Google" id="ProtNLM"/>
    </source>
</evidence>
<comment type="subcellular location">
    <subcellularLocation>
        <location evidence="1">Nucleus</location>
    </subcellularLocation>
</comment>
<feature type="region of interest" description="Disordered" evidence="6">
    <location>
        <begin position="712"/>
        <end position="800"/>
    </location>
</feature>
<accession>A0A9P1H6Q0</accession>
<dbReference type="Pfam" id="PF02724">
    <property type="entry name" value="CDC45"/>
    <property type="match status" value="1"/>
</dbReference>
<evidence type="ECO:0000313" key="8">
    <source>
        <dbReference type="Proteomes" id="UP000838763"/>
    </source>
</evidence>
<dbReference type="AlphaFoldDB" id="A0A9P1H6Q0"/>
<dbReference type="GO" id="GO:0003697">
    <property type="term" value="F:single-stranded DNA binding"/>
    <property type="evidence" value="ECO:0007669"/>
    <property type="project" value="TreeGrafter"/>
</dbReference>
<feature type="region of interest" description="Disordered" evidence="6">
    <location>
        <begin position="1"/>
        <end position="53"/>
    </location>
</feature>
<evidence type="ECO:0000256" key="3">
    <source>
        <dbReference type="ARBA" id="ARBA00022705"/>
    </source>
</evidence>
<feature type="compositionally biased region" description="Basic and acidic residues" evidence="6">
    <location>
        <begin position="10"/>
        <end position="21"/>
    </location>
</feature>
<dbReference type="OrthoDB" id="10258882at2759"/>
<comment type="similarity">
    <text evidence="2">Belongs to the CDC45 family.</text>
</comment>
<organism evidence="7 8">
    <name type="scientific">Parascedosporium putredinis</name>
    <dbReference type="NCBI Taxonomy" id="1442378"/>
    <lineage>
        <taxon>Eukaryota</taxon>
        <taxon>Fungi</taxon>
        <taxon>Dikarya</taxon>
        <taxon>Ascomycota</taxon>
        <taxon>Pezizomycotina</taxon>
        <taxon>Sordariomycetes</taxon>
        <taxon>Hypocreomycetidae</taxon>
        <taxon>Microascales</taxon>
        <taxon>Microascaceae</taxon>
        <taxon>Parascedosporium</taxon>
    </lineage>
</organism>
<feature type="compositionally biased region" description="Polar residues" evidence="6">
    <location>
        <begin position="22"/>
        <end position="32"/>
    </location>
</feature>
<dbReference type="PANTHER" id="PTHR10507">
    <property type="entry name" value="CDC45-RELATED PROTEIN"/>
    <property type="match status" value="1"/>
</dbReference>
<evidence type="ECO:0000313" key="7">
    <source>
        <dbReference type="EMBL" id="CAI4216936.1"/>
    </source>
</evidence>
<name>A0A9P1H6Q0_9PEZI</name>
<dbReference type="GO" id="GO:1902977">
    <property type="term" value="P:mitotic DNA replication preinitiation complex assembly"/>
    <property type="evidence" value="ECO:0007669"/>
    <property type="project" value="TreeGrafter"/>
</dbReference>
<sequence length="863" mass="95122">MSVAGSALKRLGERDPGKDELFSQQQAASSSRTLHDRRPDPRSPPEAKPHDPAELARQRRVFHLKANHVSATVPHLEALPPPPEHPPPSLAPVLILVALEPDALCACRILTRLLKHDYIQHKIQPIAGYSDLEKAGEKLVQPMMECRGGSGGIVVCLGVGGMTDLASLLGLEQEDGVFSGVEVWLLDAHRPWNLANVFGGFPIDPAASEDEAKFPVGAEGGRIERGYRPGKGGIIVFDDGDVEDDLQAEKDAYLTLLDMPDVADDDGDEDDLGETDDEADRDEDELVRAGQKRKSWSDREDDELSDDDDRPAQRRRSNSSSSIPESPRRPQGRGLISIRDQPSAVSSSADPLEPPSAAQGPSARALRRKFLRLRNENEAIIQKAGSRRQRPLWFAIVGVTSMELYGRSSAGIAVPVRGNERNRAAGWLGIRGARIRQLLRDENSGIIPTTARSPEDTSIRLSPEPKFLLIRHWSLYDSMLHSPYLFSRLKTWSDTGLKRLHKLLAKMGVSLVQCKQSYTHMDMVLKRELRTKLLKYASLYNLDDMVPSVESDGKDRGGAKDGWGFVRSWGWRATLSAQDVGVVVGALLEVGKHPGEHGHDAAEALASRSEEWVSRFWEAYDALDDIDALKAGLPTAQFLHRAIYRTGTSLIQKKQIKHLRAFRLCVVKDGPDVALFNHPAALTKLALWIGEALLDEKQGLYVVVGTGGGGGPDTVLVDKEAAKRRKKDREDRAKRREADRKAKEKIREEKRAARKAMGQEGGEEDDELETESEGDDDDDDDDGSDDDESGDEAETKEKGYGLNRFGTAFNDVISETGARVRVDSFEHCVVEVKKEDLGVPGEFEHEGCPSTLIGRKVEITSGL</sequence>
<dbReference type="GO" id="GO:0006270">
    <property type="term" value="P:DNA replication initiation"/>
    <property type="evidence" value="ECO:0007669"/>
    <property type="project" value="InterPro"/>
</dbReference>
<evidence type="ECO:0000256" key="4">
    <source>
        <dbReference type="ARBA" id="ARBA00023242"/>
    </source>
</evidence>
<reference evidence="7" key="1">
    <citation type="submission" date="2022-11" db="EMBL/GenBank/DDBJ databases">
        <authorList>
            <person name="Scott C."/>
            <person name="Bruce N."/>
        </authorList>
    </citation>
    <scope>NUCLEOTIDE SEQUENCE</scope>
</reference>
<feature type="compositionally biased region" description="Basic and acidic residues" evidence="6">
    <location>
        <begin position="728"/>
        <end position="751"/>
    </location>
</feature>
<evidence type="ECO:0000256" key="5">
    <source>
        <dbReference type="ARBA" id="ARBA00023306"/>
    </source>
</evidence>
<comment type="caution">
    <text evidence="7">The sequence shown here is derived from an EMBL/GenBank/DDBJ whole genome shotgun (WGS) entry which is preliminary data.</text>
</comment>
<evidence type="ECO:0000256" key="1">
    <source>
        <dbReference type="ARBA" id="ARBA00004123"/>
    </source>
</evidence>
<feature type="compositionally biased region" description="Acidic residues" evidence="6">
    <location>
        <begin position="261"/>
        <end position="285"/>
    </location>
</feature>
<feature type="compositionally biased region" description="Acidic residues" evidence="6">
    <location>
        <begin position="299"/>
        <end position="309"/>
    </location>
</feature>
<keyword evidence="8" id="KW-1185">Reference proteome</keyword>
<keyword evidence="5" id="KW-0131">Cell cycle</keyword>
<dbReference type="GO" id="GO:0031261">
    <property type="term" value="C:DNA replication preinitiation complex"/>
    <property type="evidence" value="ECO:0007669"/>
    <property type="project" value="TreeGrafter"/>
</dbReference>
<dbReference type="GO" id="GO:0003682">
    <property type="term" value="F:chromatin binding"/>
    <property type="evidence" value="ECO:0007669"/>
    <property type="project" value="TreeGrafter"/>
</dbReference>
<evidence type="ECO:0000256" key="6">
    <source>
        <dbReference type="SAM" id="MobiDB-lite"/>
    </source>
</evidence>
<dbReference type="GO" id="GO:0000727">
    <property type="term" value="P:double-strand break repair via break-induced replication"/>
    <property type="evidence" value="ECO:0007669"/>
    <property type="project" value="TreeGrafter"/>
</dbReference>
<dbReference type="Proteomes" id="UP000838763">
    <property type="component" value="Unassembled WGS sequence"/>
</dbReference>
<feature type="compositionally biased region" description="Acidic residues" evidence="6">
    <location>
        <begin position="761"/>
        <end position="792"/>
    </location>
</feature>
<feature type="compositionally biased region" description="Basic and acidic residues" evidence="6">
    <location>
        <begin position="33"/>
        <end position="53"/>
    </location>
</feature>
<dbReference type="EMBL" id="CALLCH030000015">
    <property type="protein sequence ID" value="CAI4216936.1"/>
    <property type="molecule type" value="Genomic_DNA"/>
</dbReference>
<protein>
    <recommendedName>
        <fullName evidence="9">CDC45-like protein</fullName>
    </recommendedName>
</protein>
<evidence type="ECO:0000256" key="2">
    <source>
        <dbReference type="ARBA" id="ARBA00010727"/>
    </source>
</evidence>
<dbReference type="PANTHER" id="PTHR10507:SF0">
    <property type="entry name" value="CELL DIVISION CONTROL PROTEIN 45 HOMOLOG"/>
    <property type="match status" value="1"/>
</dbReference>
<dbReference type="GO" id="GO:0003688">
    <property type="term" value="F:DNA replication origin binding"/>
    <property type="evidence" value="ECO:0007669"/>
    <property type="project" value="TreeGrafter"/>
</dbReference>
<dbReference type="InterPro" id="IPR003874">
    <property type="entry name" value="CDC45"/>
</dbReference>
<feature type="region of interest" description="Disordered" evidence="6">
    <location>
        <begin position="257"/>
        <end position="363"/>
    </location>
</feature>
<proteinExistence type="inferred from homology"/>
<keyword evidence="3" id="KW-0235">DNA replication</keyword>